<dbReference type="InterPro" id="IPR029489">
    <property type="entry name" value="OGT/SEC/SPY_C"/>
</dbReference>
<dbReference type="SUPFAM" id="SSF53335">
    <property type="entry name" value="S-adenosyl-L-methionine-dependent methyltransferases"/>
    <property type="match status" value="1"/>
</dbReference>
<dbReference type="Gene3D" id="3.40.50.11380">
    <property type="match status" value="1"/>
</dbReference>
<dbReference type="GO" id="GO:0097363">
    <property type="term" value="F:protein O-acetylglucosaminyltransferase activity"/>
    <property type="evidence" value="ECO:0007669"/>
    <property type="project" value="UniProtKB-EC"/>
</dbReference>
<dbReference type="AlphaFoldDB" id="A0A4Y9SZU2"/>
<proteinExistence type="inferred from homology"/>
<organism evidence="10 11">
    <name type="scientific">Duganella callida</name>
    <dbReference type="NCBI Taxonomy" id="2561932"/>
    <lineage>
        <taxon>Bacteria</taxon>
        <taxon>Pseudomonadati</taxon>
        <taxon>Pseudomonadota</taxon>
        <taxon>Betaproteobacteria</taxon>
        <taxon>Burkholderiales</taxon>
        <taxon>Oxalobacteraceae</taxon>
        <taxon>Telluria group</taxon>
        <taxon>Duganella</taxon>
    </lineage>
</organism>
<dbReference type="Pfam" id="PF13844">
    <property type="entry name" value="Glyco_transf_41"/>
    <property type="match status" value="2"/>
</dbReference>
<dbReference type="PANTHER" id="PTHR44998:SF1">
    <property type="entry name" value="UDP-N-ACETYLGLUCOSAMINE--PEPTIDE N-ACETYLGLUCOSAMINYLTRANSFERASE 110 KDA SUBUNIT"/>
    <property type="match status" value="1"/>
</dbReference>
<protein>
    <recommendedName>
        <fullName evidence="3">protein O-GlcNAc transferase</fullName>
        <ecNumber evidence="3">2.4.1.255</ecNumber>
    </recommendedName>
</protein>
<keyword evidence="4" id="KW-0328">Glycosyltransferase</keyword>
<feature type="repeat" description="TPR" evidence="8">
    <location>
        <begin position="54"/>
        <end position="87"/>
    </location>
</feature>
<evidence type="ECO:0000256" key="1">
    <source>
        <dbReference type="ARBA" id="ARBA00004922"/>
    </source>
</evidence>
<dbReference type="SMART" id="SM00028">
    <property type="entry name" value="TPR"/>
    <property type="match status" value="3"/>
</dbReference>
<dbReference type="Pfam" id="PF13424">
    <property type="entry name" value="TPR_12"/>
    <property type="match status" value="1"/>
</dbReference>
<evidence type="ECO:0000256" key="7">
    <source>
        <dbReference type="ARBA" id="ARBA00022803"/>
    </source>
</evidence>
<dbReference type="EC" id="2.4.1.255" evidence="3"/>
<name>A0A4Y9SZU2_9BURK</name>
<dbReference type="CDD" id="cd02440">
    <property type="entry name" value="AdoMet_MTases"/>
    <property type="match status" value="1"/>
</dbReference>
<dbReference type="InterPro" id="IPR029063">
    <property type="entry name" value="SAM-dependent_MTases_sf"/>
</dbReference>
<keyword evidence="11" id="KW-1185">Reference proteome</keyword>
<dbReference type="Gene3D" id="3.40.50.150">
    <property type="entry name" value="Vaccinia Virus protein VP39"/>
    <property type="match status" value="1"/>
</dbReference>
<dbReference type="InterPro" id="IPR011990">
    <property type="entry name" value="TPR-like_helical_dom_sf"/>
</dbReference>
<dbReference type="EMBL" id="SPVG01000012">
    <property type="protein sequence ID" value="TFW31093.1"/>
    <property type="molecule type" value="Genomic_DNA"/>
</dbReference>
<feature type="domain" description="O-GlcNAc transferase C-terminal" evidence="9">
    <location>
        <begin position="403"/>
        <end position="587"/>
    </location>
</feature>
<dbReference type="PROSITE" id="PS50005">
    <property type="entry name" value="TPR"/>
    <property type="match status" value="1"/>
</dbReference>
<sequence>MTTSANFAQWLKLAARGNMTIPDLFTAAAALPPAQAIELYRHWIEHSKRSPLAYAAWFNLGALLAASGDDDGAEAAYRKAIALNARFIEGRLNLGTLLERRGKPEEALAMWRTVLGPQVKIDKNAQRALYLQTLNNLGRLLEIQKQYPEAEEMLAQSLRTDASQVDVMTHWVHLRQKQCHWPTWGGLDHISRKQMEDGASALAMLSLTDNPQLQLAAARRFVDKKMNPNVAPLTGEHGYGHDRLRIGYLSSDLNSHAVSILTAELYGLHDRGRFEVYAFSWSRDDGSPLRQRVLAGMDHYLPIHALSDEQAAQLIRAHEIDILVDLHGLTSGARPQILAYRPAPVQMTWLGFPGTTGLPGVDYVIADPFLITPGMEADFTEKPLHLPDTFQINDRQRLVGVTPTRASLNLPEDAFVFCSFSNSYKYKPELFGHWMNILRRVPNSVLWLVADTPVVAENLKRHAQDAGIDPARLIFATRALPADYLARYRVADLFLDTYPFNGGTTASDALWAGLPLITCAGPTFASRMAGSLLRAVDLPDLITYNFGDYEELAVKLANDPARIAAMKRQLADNRLSCALFDTPRLVRNLEAAMQRVAKRPAATNTTSPAMNPIDQIPMIAVSYNAPDLIASLLGTFRQFYPHNPVTIIDGSAPEIAAQIAPICAQYPGVDFKPFGYNIHHGPGMAWAIENLGLSGRVLFLDSDVEILKRGFLESLAEHLEPQMYGVGSVTPVDEHGQPHGPNSMPYLHPACMLTNIDVVRQWPLPVKHGAPMLPPMIALAKAGKSDLLRNVEWVVNDFSENPAQRIFIRHDWQGTVRRTGGYHYDKTSTTQINQELLSFVPPTAVKVVQLGCGDGAFAKAYKQLNPVCNYTGIERNPIAAEQARAHCDFVYSQDFEVADEQRDRQLAQANAWVLDGALERARDPWALLQKIRTSMAADGTLVLSVRNIQHWSVQVRLNMGDYRYRADGVLQQDELRQFTRGSLLELLAQAGFRLTGGAPVVVHEPGREAFLPILRALAQASDSDPELSVQDALAQRYIITAVPA</sequence>
<comment type="similarity">
    <text evidence="2">Belongs to the glycosyltransferase 41 family. O-GlcNAc transferase subfamily.</text>
</comment>
<evidence type="ECO:0000313" key="10">
    <source>
        <dbReference type="EMBL" id="TFW31093.1"/>
    </source>
</evidence>
<reference evidence="10 11" key="1">
    <citation type="submission" date="2019-03" db="EMBL/GenBank/DDBJ databases">
        <title>Draft Genome Sequence of Duganella callidus sp. nov., a Novel Duganella Species Isolated from Cultivated Soil.</title>
        <authorList>
            <person name="Raths R."/>
            <person name="Peta V."/>
            <person name="Bucking H."/>
        </authorList>
    </citation>
    <scope>NUCLEOTIDE SEQUENCE [LARGE SCALE GENOMIC DNA]</scope>
    <source>
        <strain evidence="10 11">DN04</strain>
    </source>
</reference>
<dbReference type="RefSeq" id="WP_135199712.1">
    <property type="nucleotide sequence ID" value="NZ_SPVG01000012.1"/>
</dbReference>
<keyword evidence="6" id="KW-0677">Repeat</keyword>
<dbReference type="InterPro" id="IPR029044">
    <property type="entry name" value="Nucleotide-diphossugar_trans"/>
</dbReference>
<dbReference type="Gene3D" id="3.40.50.2000">
    <property type="entry name" value="Glycogen Phosphorylase B"/>
    <property type="match status" value="1"/>
</dbReference>
<dbReference type="Proteomes" id="UP000297729">
    <property type="component" value="Unassembled WGS sequence"/>
</dbReference>
<dbReference type="Gene3D" id="1.25.40.10">
    <property type="entry name" value="Tetratricopeptide repeat domain"/>
    <property type="match status" value="1"/>
</dbReference>
<dbReference type="OrthoDB" id="101857at2"/>
<dbReference type="Pfam" id="PF13181">
    <property type="entry name" value="TPR_8"/>
    <property type="match status" value="1"/>
</dbReference>
<accession>A0A4Y9SZU2</accession>
<feature type="domain" description="O-GlcNAc transferase C-terminal" evidence="9">
    <location>
        <begin position="241"/>
        <end position="398"/>
    </location>
</feature>
<dbReference type="SUPFAM" id="SSF53756">
    <property type="entry name" value="UDP-Glycosyltransferase/glycogen phosphorylase"/>
    <property type="match status" value="1"/>
</dbReference>
<dbReference type="SUPFAM" id="SSF53448">
    <property type="entry name" value="Nucleotide-diphospho-sugar transferases"/>
    <property type="match status" value="1"/>
</dbReference>
<evidence type="ECO:0000256" key="8">
    <source>
        <dbReference type="PROSITE-ProRule" id="PRU00339"/>
    </source>
</evidence>
<dbReference type="InterPro" id="IPR019734">
    <property type="entry name" value="TPR_rpt"/>
</dbReference>
<dbReference type="SUPFAM" id="SSF48452">
    <property type="entry name" value="TPR-like"/>
    <property type="match status" value="1"/>
</dbReference>
<evidence type="ECO:0000259" key="9">
    <source>
        <dbReference type="Pfam" id="PF13844"/>
    </source>
</evidence>
<keyword evidence="7 8" id="KW-0802">TPR repeat</keyword>
<evidence type="ECO:0000256" key="3">
    <source>
        <dbReference type="ARBA" id="ARBA00011970"/>
    </source>
</evidence>
<evidence type="ECO:0000256" key="5">
    <source>
        <dbReference type="ARBA" id="ARBA00022679"/>
    </source>
</evidence>
<evidence type="ECO:0000256" key="4">
    <source>
        <dbReference type="ARBA" id="ARBA00022676"/>
    </source>
</evidence>
<keyword evidence="5" id="KW-0808">Transferase</keyword>
<dbReference type="Pfam" id="PF13489">
    <property type="entry name" value="Methyltransf_23"/>
    <property type="match status" value="1"/>
</dbReference>
<gene>
    <name evidence="10" type="ORF">E4L98_01055</name>
</gene>
<evidence type="ECO:0000256" key="6">
    <source>
        <dbReference type="ARBA" id="ARBA00022737"/>
    </source>
</evidence>
<dbReference type="PANTHER" id="PTHR44998">
    <property type="match status" value="1"/>
</dbReference>
<evidence type="ECO:0000256" key="2">
    <source>
        <dbReference type="ARBA" id="ARBA00005386"/>
    </source>
</evidence>
<comment type="caution">
    <text evidence="10">The sequence shown here is derived from an EMBL/GenBank/DDBJ whole genome shotgun (WGS) entry which is preliminary data.</text>
</comment>
<comment type="pathway">
    <text evidence="1">Protein modification; protein glycosylation.</text>
</comment>
<evidence type="ECO:0000313" key="11">
    <source>
        <dbReference type="Proteomes" id="UP000297729"/>
    </source>
</evidence>